<sequence length="2716" mass="305970">MKYSNSRITNLVRINGKRVDLSQLEKEWNKHPSVKQCAVIAIQGDASELQLAVFVTAQEQLDCNRIYSEINLPEGTLSKVFIQLSALPLLSDGKVDKELLSMYAANHTMDLQVWEEEIKSIPNIRSAAVVIEEVLKEIEYVHIDDLLDIDHTRAYRSFPLDVELEETSIAEAGSLPPAIIYGGSQKMDRNEPVTLVDILVRAVLNYPDKGIYYIDEEGEKTFQSYRELLSQAKRVLTGLKQSGLNPKDKVVFQLEERTDFIPAFWGCILGGYIPVPVTVPRSFTESKADLNTLEYIVSALEHPYIITNAKRYDEVRNLLGSAVQAYNVMKIDDLKQYPLSEAIYRPSPEDLTIILYTSGSTGMPKGVMQTHQTIISRERGTTLLNQFTADEVSVNWMPLEHVGGIVMFHIKEMYLGCTQIQVHTNYILTEPLRWLDLMDQYKATLTWAPNFAYSLVAERLETSYAQSWDLSAMRFILNAGEAITAKSCKKFLTKLHKYGLRSNAMFPAWGMSETCSGVIYSDHFNAEPHTGIHMLDTNSLSGVLKMTDRIHEGITFTQLGRTIPGVNVRIVNSKNELLHEGEIGLIQIQGGTTTPGYYNNPDENEKAFTPDGWFNTGDQGFIYGGSLTITGRLKDLLIINGVNYSNAELEGLVEEIDGISLSFTAVCAIRENDSDTDKIAIFFVSELQHHEEKLNQVKKVRKKISDALGLKVDYIIPVTRDDIPKTNIGKIQRSKLAAQFKAGVFKQPLKEVDVFEKSERTLPNWFFEKKWSAVQPGAGVSDLKGRLFLIIDDGNHASVAEAVIEQGGEVQRFSSGESLAALERLPTDILYFVNSGFAGERLSRTEIDDYNREGIFGLLRLIQSLSRLDVQRIQLYVVTKNSQHCLDEPCLNYADAIVQGFLKSASLENPWLTYSHIDFDFRDEVISGLMEELKIGKLEDEVAYRQGKRYIPLLFQTDIQQVNKQAVNLKTEGMYLISGGLGGIGVEVIKELSDKFALKFIVIGRTDLNAGEETKRLDSAADPISYRIRAFQELESKNVDFLYVHGDITDVTFLKKTIDLGRRKWGKPLAGVLHLAGEGNLEQHWKHAEYRWIHAATEDTYKNMFTAKVYGTLALHEALKDDPEALLVLFSSVNGYFGASTFSAYSAANSFMDQFSVYRARNGYPNTYCFSWSQWDNIGMSFNNPTNDAAGSKGFMPLSVKQGVYSLLYGLSGPIPHLFVGLDRNQRQIRNALGFAKGTEIRPSIYYTLNENEASPQAIREKLASIEAADGCRLIDLLDMPETADGRIDYTKLNAVQNKRQSGVGQEEPMSATEAVIASIFKEILQVGRVNRNDSFFELGGHSLKATQVLSRIQNELQVKLPVQTIFQYHTVKNIAKIIDDKRKLYQTEVIDIPRLPVQEYYELSHAQKRVYILTRMDSQSNNYNILGMWRLTGALQAEVLRQALQLIVDRNQSLRAAFVMVDGNPVQKIKPSAELAYHFIDLSELGEAEQEKATQEIASQEAERNYNLETGPLMAVSLLKTAAQEHLLLIAQHHIISDGWSLGLLVKELGASYQLLMQGGIPEAEVEQPTTTDYFTWHNQNVERNHHSRKYWLNQLSGELPILELPLDFPRPAMQTYHGDTKHLTIHPSLTRQLEKLSQAHGTSLFMTLLAAFKVLLYKLTGHRDIIVGSPIAGRNHKVTEKMIGMFVNTIAFRTQLASEETFVKFLEKVKHTALAGYEHQDYPFDRLVDEIHPERDVSRTPIFQVMMGLLNLPLDLQLQDLQIQEIIREHKVAKFDLTLHVFERNQALSIYFEYNTDLFRLETIRRFMKYYEHLLEAICRNPTTRISEIDLLDWAEREYLIHNLNQTQVAYPGGKTIQELFEEQVNRHPQKTAVSFKGQELTYTGLNEKANVISNILRGLDVRRDDVVGIMVDRSIEAITGILGILKAGGAYLPIDPKYPAERITHMLEASNVKVLLVTRAYEGETDNAIHTIHIDDKSLYEQGHIESPHPVNDSRDLAYVIYTSGSTGQPKGVMVEHRNVVRLVKNNNFVAWDAHDHLLQTGALTFDASTFEIWGALLNGLTLYIVDDHVLLDARRLGQYLSDYEISLMWLSSPLFNQLSQENPSMFAPLKSLIVGGDALSSKHVNTVRRACPGLTIINGYGPTENTTFTTNFVINREYTQSIPIGRPTNNTTVYILDRDRQLSLLGVPGELYTGGDGVARGYINDPAQTAEKFISDPFKQGGRLYRTGDIVRWNGQGCMEYIGRVDNQVKIRGFRIEREEIVNTILASGMAKDCVVVVKTDPSGHKRLIAYAVPASSEVTGLTLKHGLKNILPDYMIPGCIVMLNCIPLLNNGKVDYKSLPEPNGTEETDEDFLEPRNEVEKDIVEIYREVMGLPKVSLLDSFFELGGDSLLSIKVVSRLREKGYKVDPKTIFMSSTPEALAEIVAMREEVAVVKQRSPEDYLIPLNSNRHEGIGLILAPPAGGTVMGYIQLAQELDCPVYALQSPGLFEEEEPQYLSYEELISLFVKSVDHTFRPGKDYLGGHSIGGHIAFGMCLELIRQGRPPKGLIILDTTPSLQLMEGTDHDDVTEDELKMLLLALGMGNMMGIPLERIKALSYEDAKQTIIEAAKEDEKVIDFMTADYLDKYLQLQLHNVMMSRVLELEAAKLSIPIIVMKTTEHPDEIEQRFTAWKDYSLEEIRYIDVPGNHVTMMRLPHVKQLALLIEKATGEAE</sequence>
<dbReference type="InterPro" id="IPR009081">
    <property type="entry name" value="PP-bd_ACP"/>
</dbReference>
<dbReference type="PANTHER" id="PTHR45527:SF1">
    <property type="entry name" value="FATTY ACID SYNTHASE"/>
    <property type="match status" value="1"/>
</dbReference>
<dbReference type="SMART" id="SM00822">
    <property type="entry name" value="PKS_KR"/>
    <property type="match status" value="1"/>
</dbReference>
<evidence type="ECO:0000313" key="9">
    <source>
        <dbReference type="EMBL" id="QWU16644.1"/>
    </source>
</evidence>
<dbReference type="InterPro" id="IPR029058">
    <property type="entry name" value="AB_hydrolase_fold"/>
</dbReference>
<dbReference type="Pfam" id="PF00975">
    <property type="entry name" value="Thioesterase"/>
    <property type="match status" value="1"/>
</dbReference>
<dbReference type="EMBL" id="FODH01000007">
    <property type="protein sequence ID" value="SEO43652.1"/>
    <property type="molecule type" value="Genomic_DNA"/>
</dbReference>
<dbReference type="InterPro" id="IPR006162">
    <property type="entry name" value="Ppantetheine_attach_site"/>
</dbReference>
<dbReference type="CDD" id="cd12117">
    <property type="entry name" value="A_NRPS_Srf_like"/>
    <property type="match status" value="1"/>
</dbReference>
<keyword evidence="7" id="KW-0511">Multifunctional enzyme</keyword>
<dbReference type="GO" id="GO:0043041">
    <property type="term" value="P:amino acid activation for nonribosomal peptide biosynthetic process"/>
    <property type="evidence" value="ECO:0007669"/>
    <property type="project" value="TreeGrafter"/>
</dbReference>
<dbReference type="NCBIfam" id="TIGR01733">
    <property type="entry name" value="AA-adenyl-dom"/>
    <property type="match status" value="1"/>
</dbReference>
<keyword evidence="12" id="KW-1185">Reference proteome</keyword>
<dbReference type="CDD" id="cd08953">
    <property type="entry name" value="KR_2_SDR_x"/>
    <property type="match status" value="1"/>
</dbReference>
<dbReference type="InterPro" id="IPR000873">
    <property type="entry name" value="AMP-dep_synth/lig_dom"/>
</dbReference>
<evidence type="ECO:0000256" key="3">
    <source>
        <dbReference type="ARBA" id="ARBA00022450"/>
    </source>
</evidence>
<dbReference type="PROSITE" id="PS50075">
    <property type="entry name" value="CARRIER"/>
    <property type="match status" value="2"/>
</dbReference>
<dbReference type="GO" id="GO:0031177">
    <property type="term" value="F:phosphopantetheine binding"/>
    <property type="evidence" value="ECO:0007669"/>
    <property type="project" value="TreeGrafter"/>
</dbReference>
<dbReference type="InterPro" id="IPR036291">
    <property type="entry name" value="NAD(P)-bd_dom_sf"/>
</dbReference>
<dbReference type="Gene3D" id="3.40.50.12780">
    <property type="entry name" value="N-terminal domain of ligase-like"/>
    <property type="match status" value="1"/>
</dbReference>
<dbReference type="SUPFAM" id="SSF56801">
    <property type="entry name" value="Acetyl-CoA synthetase-like"/>
    <property type="match status" value="3"/>
</dbReference>
<dbReference type="InterPro" id="IPR013968">
    <property type="entry name" value="PKS_KR"/>
</dbReference>
<keyword evidence="6" id="KW-0045">Antibiotic biosynthesis</keyword>
<evidence type="ECO:0000256" key="6">
    <source>
        <dbReference type="ARBA" id="ARBA00023194"/>
    </source>
</evidence>
<gene>
    <name evidence="9" type="ORF">KP014_05315</name>
    <name evidence="10" type="ORF">SAMN04487895_107283</name>
</gene>
<dbReference type="InterPro" id="IPR001242">
    <property type="entry name" value="Condensation_dom"/>
</dbReference>
<dbReference type="GO" id="GO:0003824">
    <property type="term" value="F:catalytic activity"/>
    <property type="evidence" value="ECO:0007669"/>
    <property type="project" value="UniProtKB-KW"/>
</dbReference>
<evidence type="ECO:0000256" key="4">
    <source>
        <dbReference type="ARBA" id="ARBA00022553"/>
    </source>
</evidence>
<dbReference type="Gene3D" id="3.30.300.30">
    <property type="match status" value="3"/>
</dbReference>
<organism evidence="10 11">
    <name type="scientific">Paenibacillus sophorae</name>
    <dbReference type="NCBI Taxonomy" id="1333845"/>
    <lineage>
        <taxon>Bacteria</taxon>
        <taxon>Bacillati</taxon>
        <taxon>Bacillota</taxon>
        <taxon>Bacilli</taxon>
        <taxon>Bacillales</taxon>
        <taxon>Paenibacillaceae</taxon>
        <taxon>Paenibacillus</taxon>
    </lineage>
</organism>
<dbReference type="InterPro" id="IPR020845">
    <property type="entry name" value="AMP-binding_CS"/>
</dbReference>
<dbReference type="Gene3D" id="3.30.559.30">
    <property type="entry name" value="Nonribosomal peptide synthetase, condensation domain"/>
    <property type="match status" value="1"/>
</dbReference>
<dbReference type="FunFam" id="3.40.50.980:FF:000001">
    <property type="entry name" value="Non-ribosomal peptide synthetase"/>
    <property type="match status" value="1"/>
</dbReference>
<dbReference type="InterPro" id="IPR010071">
    <property type="entry name" value="AA_adenyl_dom"/>
</dbReference>
<dbReference type="InterPro" id="IPR001031">
    <property type="entry name" value="Thioesterase"/>
</dbReference>
<proteinExistence type="inferred from homology"/>
<reference evidence="10 11" key="1">
    <citation type="submission" date="2016-10" db="EMBL/GenBank/DDBJ databases">
        <authorList>
            <person name="de Groot N.N."/>
        </authorList>
    </citation>
    <scope>NUCLEOTIDE SEQUENCE [LARGE SCALE GENOMIC DNA]</scope>
    <source>
        <strain evidence="10 11">CGMCC 1.10238</strain>
    </source>
</reference>
<dbReference type="GO" id="GO:0017000">
    <property type="term" value="P:antibiotic biosynthetic process"/>
    <property type="evidence" value="ECO:0007669"/>
    <property type="project" value="UniProtKB-KW"/>
</dbReference>
<dbReference type="Gene3D" id="3.40.50.980">
    <property type="match status" value="2"/>
</dbReference>
<evidence type="ECO:0000259" key="8">
    <source>
        <dbReference type="PROSITE" id="PS50075"/>
    </source>
</evidence>
<evidence type="ECO:0000256" key="1">
    <source>
        <dbReference type="ARBA" id="ARBA00001957"/>
    </source>
</evidence>
<keyword evidence="4" id="KW-0597">Phosphoprotein</keyword>
<dbReference type="FunFam" id="3.40.50.12780:FF:000012">
    <property type="entry name" value="Non-ribosomal peptide synthetase"/>
    <property type="match status" value="1"/>
</dbReference>
<dbReference type="FunFam" id="3.30.559.30:FF:000001">
    <property type="entry name" value="Non-ribosomal peptide synthetase"/>
    <property type="match status" value="1"/>
</dbReference>
<comment type="similarity">
    <text evidence="2">Belongs to the ATP-dependent AMP-binding enzyme family.</text>
</comment>
<dbReference type="CDD" id="cd19531">
    <property type="entry name" value="LCL_NRPS-like"/>
    <property type="match status" value="1"/>
</dbReference>
<accession>A0A1H8PNT8</accession>
<dbReference type="InterPro" id="IPR036736">
    <property type="entry name" value="ACP-like_sf"/>
</dbReference>
<dbReference type="GO" id="GO:0008610">
    <property type="term" value="P:lipid biosynthetic process"/>
    <property type="evidence" value="ECO:0007669"/>
    <property type="project" value="UniProtKB-ARBA"/>
</dbReference>
<feature type="domain" description="Carrier" evidence="8">
    <location>
        <begin position="2359"/>
        <end position="2433"/>
    </location>
</feature>
<dbReference type="Gene3D" id="1.10.1200.10">
    <property type="entry name" value="ACP-like"/>
    <property type="match status" value="2"/>
</dbReference>
<dbReference type="Pfam" id="PF00668">
    <property type="entry name" value="Condensation"/>
    <property type="match status" value="1"/>
</dbReference>
<dbReference type="Pfam" id="PF00550">
    <property type="entry name" value="PP-binding"/>
    <property type="match status" value="2"/>
</dbReference>
<dbReference type="RefSeq" id="WP_036587745.1">
    <property type="nucleotide sequence ID" value="NZ_CP076607.1"/>
</dbReference>
<dbReference type="Pfam" id="PF08659">
    <property type="entry name" value="KR"/>
    <property type="match status" value="1"/>
</dbReference>
<dbReference type="STRING" id="1333845.SAMN04487895_107283"/>
<dbReference type="Proteomes" id="UP000683429">
    <property type="component" value="Chromosome"/>
</dbReference>
<keyword evidence="3" id="KW-0596">Phosphopantetheine</keyword>
<dbReference type="SUPFAM" id="SSF51735">
    <property type="entry name" value="NAD(P)-binding Rossmann-fold domains"/>
    <property type="match status" value="2"/>
</dbReference>
<keyword evidence="5" id="KW-0677">Repeat</keyword>
<dbReference type="PROSITE" id="PS00012">
    <property type="entry name" value="PHOSPHOPANTETHEINE"/>
    <property type="match status" value="2"/>
</dbReference>
<evidence type="ECO:0000313" key="10">
    <source>
        <dbReference type="EMBL" id="SEO43652.1"/>
    </source>
</evidence>
<dbReference type="SUPFAM" id="SSF53474">
    <property type="entry name" value="alpha/beta-Hydrolases"/>
    <property type="match status" value="1"/>
</dbReference>
<dbReference type="Gene3D" id="3.30.559.10">
    <property type="entry name" value="Chloramphenicol acetyltransferase-like domain"/>
    <property type="match status" value="1"/>
</dbReference>
<comment type="cofactor">
    <cofactor evidence="1">
        <name>pantetheine 4'-phosphate</name>
        <dbReference type="ChEBI" id="CHEBI:47942"/>
    </cofactor>
</comment>
<dbReference type="InterPro" id="IPR023213">
    <property type="entry name" value="CAT-like_dom_sf"/>
</dbReference>
<dbReference type="InterPro" id="IPR057326">
    <property type="entry name" value="KR_dom"/>
</dbReference>
<dbReference type="InterPro" id="IPR042099">
    <property type="entry name" value="ANL_N_sf"/>
</dbReference>
<dbReference type="Gene3D" id="2.30.38.10">
    <property type="entry name" value="Luciferase, Domain 3"/>
    <property type="match status" value="1"/>
</dbReference>
<dbReference type="Gene3D" id="3.40.50.1820">
    <property type="entry name" value="alpha/beta hydrolase"/>
    <property type="match status" value="1"/>
</dbReference>
<evidence type="ECO:0000256" key="7">
    <source>
        <dbReference type="ARBA" id="ARBA00023268"/>
    </source>
</evidence>
<evidence type="ECO:0000256" key="2">
    <source>
        <dbReference type="ARBA" id="ARBA00006432"/>
    </source>
</evidence>
<dbReference type="GO" id="GO:0044550">
    <property type="term" value="P:secondary metabolite biosynthetic process"/>
    <property type="evidence" value="ECO:0007669"/>
    <property type="project" value="TreeGrafter"/>
</dbReference>
<dbReference type="InterPro" id="IPR045851">
    <property type="entry name" value="AMP-bd_C_sf"/>
</dbReference>
<dbReference type="SUPFAM" id="SSF52777">
    <property type="entry name" value="CoA-dependent acyltransferases"/>
    <property type="match status" value="2"/>
</dbReference>
<evidence type="ECO:0000256" key="5">
    <source>
        <dbReference type="ARBA" id="ARBA00022737"/>
    </source>
</evidence>
<dbReference type="Gene3D" id="3.40.50.720">
    <property type="entry name" value="NAD(P)-binding Rossmann-like Domain"/>
    <property type="match status" value="1"/>
</dbReference>
<dbReference type="Pfam" id="PF00501">
    <property type="entry name" value="AMP-binding"/>
    <property type="match status" value="2"/>
</dbReference>
<dbReference type="FunFam" id="1.10.1200.10:FF:000005">
    <property type="entry name" value="Nonribosomal peptide synthetase 1"/>
    <property type="match status" value="1"/>
</dbReference>
<dbReference type="Proteomes" id="UP000198809">
    <property type="component" value="Unassembled WGS sequence"/>
</dbReference>
<evidence type="ECO:0000313" key="12">
    <source>
        <dbReference type="Proteomes" id="UP000683429"/>
    </source>
</evidence>
<dbReference type="EMBL" id="CP076607">
    <property type="protein sequence ID" value="QWU16644.1"/>
    <property type="molecule type" value="Genomic_DNA"/>
</dbReference>
<dbReference type="PANTHER" id="PTHR45527">
    <property type="entry name" value="NONRIBOSOMAL PEPTIDE SYNTHETASE"/>
    <property type="match status" value="1"/>
</dbReference>
<dbReference type="PROSITE" id="PS00455">
    <property type="entry name" value="AMP_BINDING"/>
    <property type="match status" value="2"/>
</dbReference>
<evidence type="ECO:0000313" key="11">
    <source>
        <dbReference type="Proteomes" id="UP000198809"/>
    </source>
</evidence>
<reference evidence="9 12" key="2">
    <citation type="submission" date="2021-06" db="EMBL/GenBank/DDBJ databases">
        <title>Whole genome sequence of Paenibacillus sophorae DSM23020 for comparative genomics.</title>
        <authorList>
            <person name="Kim M.-J."/>
            <person name="Lee G."/>
            <person name="Shin J.-H."/>
        </authorList>
    </citation>
    <scope>NUCLEOTIDE SEQUENCE [LARGE SCALE GENOMIC DNA]</scope>
    <source>
        <strain evidence="9 12">DSM 23020</strain>
    </source>
</reference>
<name>A0A1H8PNT8_9BACL</name>
<protein>
    <submittedName>
        <fullName evidence="10">Amino acid adenylation domain-containing protein</fullName>
    </submittedName>
    <submittedName>
        <fullName evidence="9">Non-ribosomal peptide synthetase</fullName>
    </submittedName>
</protein>
<feature type="domain" description="Carrier" evidence="8">
    <location>
        <begin position="1308"/>
        <end position="1383"/>
    </location>
</feature>
<dbReference type="OrthoDB" id="2480518at2"/>
<dbReference type="GO" id="GO:0005737">
    <property type="term" value="C:cytoplasm"/>
    <property type="evidence" value="ECO:0007669"/>
    <property type="project" value="TreeGrafter"/>
</dbReference>
<dbReference type="SUPFAM" id="SSF47336">
    <property type="entry name" value="ACP-like"/>
    <property type="match status" value="2"/>
</dbReference>